<dbReference type="EMBL" id="NJHN03000059">
    <property type="protein sequence ID" value="KAH9419408.1"/>
    <property type="molecule type" value="Genomic_DNA"/>
</dbReference>
<feature type="compositionally biased region" description="Low complexity" evidence="1">
    <location>
        <begin position="165"/>
        <end position="181"/>
    </location>
</feature>
<comment type="caution">
    <text evidence="2">The sequence shown here is derived from an EMBL/GenBank/DDBJ whole genome shotgun (WGS) entry which is preliminary data.</text>
</comment>
<feature type="compositionally biased region" description="Low complexity" evidence="1">
    <location>
        <begin position="601"/>
        <end position="613"/>
    </location>
</feature>
<feature type="compositionally biased region" description="Basic and acidic residues" evidence="1">
    <location>
        <begin position="18"/>
        <end position="28"/>
    </location>
</feature>
<feature type="compositionally biased region" description="Polar residues" evidence="1">
    <location>
        <begin position="403"/>
        <end position="421"/>
    </location>
</feature>
<proteinExistence type="predicted"/>
<protein>
    <submittedName>
        <fullName evidence="2">Uncharacterized protein</fullName>
    </submittedName>
</protein>
<organism evidence="2 3">
    <name type="scientific">Dermatophagoides pteronyssinus</name>
    <name type="common">European house dust mite</name>
    <dbReference type="NCBI Taxonomy" id="6956"/>
    <lineage>
        <taxon>Eukaryota</taxon>
        <taxon>Metazoa</taxon>
        <taxon>Ecdysozoa</taxon>
        <taxon>Arthropoda</taxon>
        <taxon>Chelicerata</taxon>
        <taxon>Arachnida</taxon>
        <taxon>Acari</taxon>
        <taxon>Acariformes</taxon>
        <taxon>Sarcoptiformes</taxon>
        <taxon>Astigmata</taxon>
        <taxon>Psoroptidia</taxon>
        <taxon>Analgoidea</taxon>
        <taxon>Pyroglyphidae</taxon>
        <taxon>Dermatophagoidinae</taxon>
        <taxon>Dermatophagoides</taxon>
    </lineage>
</organism>
<evidence type="ECO:0000256" key="1">
    <source>
        <dbReference type="SAM" id="MobiDB-lite"/>
    </source>
</evidence>
<evidence type="ECO:0000313" key="2">
    <source>
        <dbReference type="EMBL" id="KAH9419408.1"/>
    </source>
</evidence>
<feature type="compositionally biased region" description="Low complexity" evidence="1">
    <location>
        <begin position="30"/>
        <end position="56"/>
    </location>
</feature>
<feature type="region of interest" description="Disordered" evidence="1">
    <location>
        <begin position="338"/>
        <end position="357"/>
    </location>
</feature>
<feature type="region of interest" description="Disordered" evidence="1">
    <location>
        <begin position="220"/>
        <end position="297"/>
    </location>
</feature>
<feature type="region of interest" description="Disordered" evidence="1">
    <location>
        <begin position="543"/>
        <end position="564"/>
    </location>
</feature>
<feature type="compositionally biased region" description="Low complexity" evidence="1">
    <location>
        <begin position="374"/>
        <end position="393"/>
    </location>
</feature>
<sequence>MVIPLQKPDAMKIIPAPKLDKPGEERWPDNNNLLLENDFNNNQQKQQQQQPRQQQQRSPPYSEHHHHQIYNNGETSPNDPNSNIMQQQQQQQGTPKKRTRPVIRIKADRPPIRINSVGQIKLKAERQMRLKPKIPHSPGPTRSKIIPEKYLQNMPPLRNLDDNINTQSSPPQRTTSSSSSYGSGGNGGKKYTPSSSMNYDQQQITRYNNYKNKPTTTTMKTLKLSSPSSGHHQHQHHQHNIRSKLNDDNDNNGKFEPIYRPSSSSSSKPSSSSSYSDSDSSGEESGSGSKSAAGHRPMTIRTSEGLEQLEKNNYDKQLLKTLKNLMVTGGKRHKLDFEDKEEGEIHRIQSKGKIPEKYLKQFPSEDSRYHQQHSHSSNSDQDPDLNNNNNNDNSDLDDNQSLGSTYQDYDTRNNGKLSNEPSYEDMGDDLNDDTSDSSDEHYESIRPSSPLPTPQSQSSIRSSMIRRYRVKGYDPNYEYIGPEPNSAESEQINHIIHHHLLDLNDMEQPTAAITEQIGHDGRKVKTYVLSGVYRKKVDEILRNDHTDGNDDDDDGGGSSYSSDHADESRQIVHFFKPNDNVVGDEQKLHDLLEKCDDDPNVDSNSSVDNNNNKQHYYHHHQQWLFRIQQ</sequence>
<evidence type="ECO:0000313" key="3">
    <source>
        <dbReference type="Proteomes" id="UP000887458"/>
    </source>
</evidence>
<gene>
    <name evidence="2" type="ORF">DERP_010620</name>
</gene>
<feature type="compositionally biased region" description="Low complexity" evidence="1">
    <location>
        <begin position="220"/>
        <end position="229"/>
    </location>
</feature>
<reference evidence="2 3" key="1">
    <citation type="journal article" date="2018" name="J. Allergy Clin. Immunol.">
        <title>High-quality assembly of Dermatophagoides pteronyssinus genome and transcriptome reveals a wide range of novel allergens.</title>
        <authorList>
            <person name="Liu X.Y."/>
            <person name="Yang K.Y."/>
            <person name="Wang M.Q."/>
            <person name="Kwok J.S."/>
            <person name="Zeng X."/>
            <person name="Yang Z."/>
            <person name="Xiao X.J."/>
            <person name="Lau C.P."/>
            <person name="Li Y."/>
            <person name="Huang Z.M."/>
            <person name="Ba J.G."/>
            <person name="Yim A.K."/>
            <person name="Ouyang C.Y."/>
            <person name="Ngai S.M."/>
            <person name="Chan T.F."/>
            <person name="Leung E.L."/>
            <person name="Liu L."/>
            <person name="Liu Z.G."/>
            <person name="Tsui S.K."/>
        </authorList>
    </citation>
    <scope>NUCLEOTIDE SEQUENCE [LARGE SCALE GENOMIC DNA]</scope>
    <source>
        <strain evidence="2">Derp</strain>
    </source>
</reference>
<reference evidence="2 3" key="2">
    <citation type="journal article" date="2022" name="Mol. Biol. Evol.">
        <title>Comparative Genomics Reveals Insights into the Divergent Evolution of Astigmatic Mites and Household Pest Adaptations.</title>
        <authorList>
            <person name="Xiong Q."/>
            <person name="Wan A.T."/>
            <person name="Liu X."/>
            <person name="Fung C.S."/>
            <person name="Xiao X."/>
            <person name="Malainual N."/>
            <person name="Hou J."/>
            <person name="Wang L."/>
            <person name="Wang M."/>
            <person name="Yang K.Y."/>
            <person name="Cui Y."/>
            <person name="Leung E.L."/>
            <person name="Nong W."/>
            <person name="Shin S.K."/>
            <person name="Au S.W."/>
            <person name="Jeong K.Y."/>
            <person name="Chew F.T."/>
            <person name="Hui J.H."/>
            <person name="Leung T.F."/>
            <person name="Tungtrongchitr A."/>
            <person name="Zhong N."/>
            <person name="Liu Z."/>
            <person name="Tsui S.K."/>
        </authorList>
    </citation>
    <scope>NUCLEOTIDE SEQUENCE [LARGE SCALE GENOMIC DNA]</scope>
    <source>
        <strain evidence="2">Derp</strain>
    </source>
</reference>
<feature type="compositionally biased region" description="Basic and acidic residues" evidence="1">
    <location>
        <begin position="343"/>
        <end position="357"/>
    </location>
</feature>
<feature type="compositionally biased region" description="Low complexity" evidence="1">
    <location>
        <begin position="454"/>
        <end position="463"/>
    </location>
</feature>
<dbReference type="Proteomes" id="UP000887458">
    <property type="component" value="Unassembled WGS sequence"/>
</dbReference>
<feature type="region of interest" description="Disordered" evidence="1">
    <location>
        <begin position="364"/>
        <end position="463"/>
    </location>
</feature>
<feature type="compositionally biased region" description="Acidic residues" evidence="1">
    <location>
        <begin position="422"/>
        <end position="437"/>
    </location>
</feature>
<feature type="region of interest" description="Disordered" evidence="1">
    <location>
        <begin position="1"/>
        <end position="198"/>
    </location>
</feature>
<accession>A0ABQ8J9X2</accession>
<feature type="compositionally biased region" description="Basic residues" evidence="1">
    <location>
        <begin position="231"/>
        <end position="242"/>
    </location>
</feature>
<feature type="compositionally biased region" description="Basic and acidic residues" evidence="1">
    <location>
        <begin position="244"/>
        <end position="253"/>
    </location>
</feature>
<feature type="compositionally biased region" description="Polar residues" evidence="1">
    <location>
        <begin position="69"/>
        <end position="85"/>
    </location>
</feature>
<keyword evidence="3" id="KW-1185">Reference proteome</keyword>
<name>A0ABQ8J9X2_DERPT</name>
<feature type="compositionally biased region" description="Low complexity" evidence="1">
    <location>
        <begin position="261"/>
        <end position="291"/>
    </location>
</feature>
<feature type="region of interest" description="Disordered" evidence="1">
    <location>
        <begin position="594"/>
        <end position="613"/>
    </location>
</feature>